<dbReference type="AlphaFoldDB" id="A0A1M6A9N4"/>
<evidence type="ECO:0000313" key="5">
    <source>
        <dbReference type="Proteomes" id="UP000184335"/>
    </source>
</evidence>
<feature type="chain" id="PRO_5012680456" evidence="2">
    <location>
        <begin position="20"/>
        <end position="974"/>
    </location>
</feature>
<dbReference type="SUPFAM" id="SSF49265">
    <property type="entry name" value="Fibronectin type III"/>
    <property type="match status" value="1"/>
</dbReference>
<feature type="signal peptide" evidence="2">
    <location>
        <begin position="1"/>
        <end position="19"/>
    </location>
</feature>
<accession>A0A1M6A9N4</accession>
<dbReference type="OrthoDB" id="9792152at2"/>
<organism evidence="4 5">
    <name type="scientific">Cruoricaptor ignavus</name>
    <dbReference type="NCBI Taxonomy" id="1118202"/>
    <lineage>
        <taxon>Bacteria</taxon>
        <taxon>Pseudomonadati</taxon>
        <taxon>Bacteroidota</taxon>
        <taxon>Flavobacteriia</taxon>
        <taxon>Flavobacteriales</taxon>
        <taxon>Weeksellaceae</taxon>
        <taxon>Cruoricaptor</taxon>
    </lineage>
</organism>
<dbReference type="InterPro" id="IPR026444">
    <property type="entry name" value="Secre_tail"/>
</dbReference>
<dbReference type="InterPro" id="IPR036116">
    <property type="entry name" value="FN3_sf"/>
</dbReference>
<dbReference type="Pfam" id="PF20009">
    <property type="entry name" value="GEVED"/>
    <property type="match status" value="1"/>
</dbReference>
<keyword evidence="1 2" id="KW-0732">Signal</keyword>
<dbReference type="EMBL" id="FQYI01000001">
    <property type="protein sequence ID" value="SHI33185.1"/>
    <property type="molecule type" value="Genomic_DNA"/>
</dbReference>
<dbReference type="PROSITE" id="PS50853">
    <property type="entry name" value="FN3"/>
    <property type="match status" value="1"/>
</dbReference>
<dbReference type="STRING" id="1118202.SAMN05443429_101209"/>
<dbReference type="RefSeq" id="WP_073177496.1">
    <property type="nucleotide sequence ID" value="NZ_FQYI01000001.1"/>
</dbReference>
<dbReference type="GO" id="GO:0008237">
    <property type="term" value="F:metallopeptidase activity"/>
    <property type="evidence" value="ECO:0007669"/>
    <property type="project" value="InterPro"/>
</dbReference>
<evidence type="ECO:0000256" key="2">
    <source>
        <dbReference type="SAM" id="SignalP"/>
    </source>
</evidence>
<dbReference type="InterPro" id="IPR003961">
    <property type="entry name" value="FN3_dom"/>
</dbReference>
<keyword evidence="5" id="KW-1185">Reference proteome</keyword>
<reference evidence="4 5" key="1">
    <citation type="submission" date="2016-11" db="EMBL/GenBank/DDBJ databases">
        <authorList>
            <person name="Jaros S."/>
            <person name="Januszkiewicz K."/>
            <person name="Wedrychowicz H."/>
        </authorList>
    </citation>
    <scope>NUCLEOTIDE SEQUENCE [LARGE SCALE GENOMIC DNA]</scope>
    <source>
        <strain evidence="4 5">DSM 25479</strain>
    </source>
</reference>
<evidence type="ECO:0000313" key="4">
    <source>
        <dbReference type="EMBL" id="SHI33185.1"/>
    </source>
</evidence>
<dbReference type="Pfam" id="PF13583">
    <property type="entry name" value="Reprolysin_4"/>
    <property type="match status" value="1"/>
</dbReference>
<dbReference type="Gene3D" id="3.40.390.10">
    <property type="entry name" value="Collagenase (Catalytic Domain)"/>
    <property type="match status" value="1"/>
</dbReference>
<dbReference type="SUPFAM" id="SSF55486">
    <property type="entry name" value="Metalloproteases ('zincins'), catalytic domain"/>
    <property type="match status" value="1"/>
</dbReference>
<evidence type="ECO:0000256" key="1">
    <source>
        <dbReference type="ARBA" id="ARBA00022729"/>
    </source>
</evidence>
<dbReference type="Gene3D" id="2.60.40.10">
    <property type="entry name" value="Immunoglobulins"/>
    <property type="match status" value="2"/>
</dbReference>
<name>A0A1M6A9N4_9FLAO</name>
<dbReference type="NCBIfam" id="TIGR04183">
    <property type="entry name" value="Por_Secre_tail"/>
    <property type="match status" value="1"/>
</dbReference>
<protein>
    <submittedName>
        <fullName evidence="4">Por secretion system C-terminal sorting domain-containing protein</fullName>
    </submittedName>
</protein>
<dbReference type="CDD" id="cd00063">
    <property type="entry name" value="FN3"/>
    <property type="match status" value="1"/>
</dbReference>
<gene>
    <name evidence="4" type="ORF">SAMN05443429_101209</name>
</gene>
<dbReference type="Pfam" id="PF18962">
    <property type="entry name" value="Por_Secre_tail"/>
    <property type="match status" value="1"/>
</dbReference>
<dbReference type="InterPro" id="IPR045474">
    <property type="entry name" value="GEVED"/>
</dbReference>
<feature type="domain" description="Fibronectin type-III" evidence="3">
    <location>
        <begin position="657"/>
        <end position="748"/>
    </location>
</feature>
<proteinExistence type="predicted"/>
<sequence length="974" mass="105682">MKKIFTGVLAFTAAATAFAQWSPAVPTGESRRATGAKSFYSLDIGKIRAQLATAEPQGRNAKAVEVSIPTLEGRVERFRVYSFPVVAESLAKRYQLGSYVGVGVDDPKKYVRFSVAPNDFQAMIVKDGKYQFVEPQNADKSVYGVFAKTNFTEGSAFVCNTEESPASQKQMENLKAGGNVLGNDPTDFSKSSDKKYRTLRLVISTTGEYTQLFGSVEAALAQVNATLTRVNGVYEREMALHLNLQDYPQLIYTDPATDPYSSVAGGAPDSWTTELQKTLTNVVGEENYDIGHLFGHDGGGGNAGCIGCICESPTPNNPRRKGSAYTSPADKKPYGDSFDIDYVAHEIGHQLGANHTFSHRLESAGVNAEPGSGSTIMGYAGITSQNVQDHSDPYFHTLSIRQIQDNLIAKSCDVETPLDNQPPVVKAMADINIPKGTAFFLTAEASDAEGDPLLYSWEQVDNARTATTSTNIGKLSSGPNFRVYNPDPSPVRYFPKFESVMNGVLDNSKRTWEAVSTVAREMNFAALVRENDPAKNIRQTQYATQKVVVGKDGPFLVTTKRVYNDIASAPIEWDVANTAAAPYNVQNVRIDYTEDNGKTWVVLADSTPNDGKENFDLRFLQEGKRIKVRISAIGNVFYAVKELEAKKFPTSAPNCVTLTGPANNADNVNYREVKLSWTAAQGGEMVDSYDVYLDTKENPTTLLASTAALSLSKKDLKPSTKYYWKVVPKNDFGANTACEVYSFTTVEQQYCEASANNASYERISNVKFADIDNSSTSTAGYENFASVVANVAAGGTYTLTVTSAKSSIMDQVAVWIDTNNNKVFEENEMLLLTPKGKSPWTGEITIPSTMAKGTKTGMRIRLQDSSINSTFQPCGSHSYGQVEDYSIYIAQGLATGEADAGTVIKVYPNPAESQIALSGVPANARYSIFGMNGTLVSRGVLSAGKADVSALPKGTYLISVEDGDKKSTAKFIRK</sequence>
<dbReference type="InterPro" id="IPR024079">
    <property type="entry name" value="MetalloPept_cat_dom_sf"/>
</dbReference>
<dbReference type="Proteomes" id="UP000184335">
    <property type="component" value="Unassembled WGS sequence"/>
</dbReference>
<evidence type="ECO:0000259" key="3">
    <source>
        <dbReference type="PROSITE" id="PS50853"/>
    </source>
</evidence>
<dbReference type="InterPro" id="IPR013783">
    <property type="entry name" value="Ig-like_fold"/>
</dbReference>